<dbReference type="Proteomes" id="UP000754563">
    <property type="component" value="Unassembled WGS sequence"/>
</dbReference>
<organism evidence="1 2">
    <name type="scientific">Candidatus Dojkabacteria bacterium</name>
    <dbReference type="NCBI Taxonomy" id="2099670"/>
    <lineage>
        <taxon>Bacteria</taxon>
        <taxon>Candidatus Dojkabacteria</taxon>
    </lineage>
</organism>
<accession>A0A955L9M0</accession>
<dbReference type="EMBL" id="JAGQLH010000078">
    <property type="protein sequence ID" value="MCA9386100.1"/>
    <property type="molecule type" value="Genomic_DNA"/>
</dbReference>
<name>A0A955L9M0_9BACT</name>
<dbReference type="InterPro" id="IPR009097">
    <property type="entry name" value="Cyclic_Pdiesterase"/>
</dbReference>
<reference evidence="1" key="1">
    <citation type="submission" date="2020-04" db="EMBL/GenBank/DDBJ databases">
        <authorList>
            <person name="Zhang T."/>
        </authorList>
    </citation>
    <scope>NUCLEOTIDE SEQUENCE</scope>
    <source>
        <strain evidence="1">HKST-UBA11</strain>
    </source>
</reference>
<dbReference type="SUPFAM" id="SSF55144">
    <property type="entry name" value="LigT-like"/>
    <property type="match status" value="1"/>
</dbReference>
<protein>
    <submittedName>
        <fullName evidence="1">2'-5' RNA ligase family protein</fullName>
    </submittedName>
</protein>
<reference evidence="1" key="2">
    <citation type="journal article" date="2021" name="Microbiome">
        <title>Successional dynamics and alternative stable states in a saline activated sludge microbial community over 9 years.</title>
        <authorList>
            <person name="Wang Y."/>
            <person name="Ye J."/>
            <person name="Ju F."/>
            <person name="Liu L."/>
            <person name="Boyd J.A."/>
            <person name="Deng Y."/>
            <person name="Parks D.H."/>
            <person name="Jiang X."/>
            <person name="Yin X."/>
            <person name="Woodcroft B.J."/>
            <person name="Tyson G.W."/>
            <person name="Hugenholtz P."/>
            <person name="Polz M.F."/>
            <person name="Zhang T."/>
        </authorList>
    </citation>
    <scope>NUCLEOTIDE SEQUENCE</scope>
    <source>
        <strain evidence="1">HKST-UBA11</strain>
    </source>
</reference>
<proteinExistence type="predicted"/>
<keyword evidence="1" id="KW-0436">Ligase</keyword>
<evidence type="ECO:0000313" key="2">
    <source>
        <dbReference type="Proteomes" id="UP000754563"/>
    </source>
</evidence>
<sequence>MKAIDIVIIPPKDIFNLAIEISNSIASETIEPPILLNNKNQLPHISLLMGGAEDSKIDLIWSKIETLLEVHESTFNLEITELKKGDHNYSFTISRTPELLAFHNSLVEEIAPLLSYEVTEEHFTNSSTFNPRSADWVNNYIENSSGENFKPHITLGAHHDSMILGEKHLCSLEENLPIRFEVQHITLCHLGNYCTCAETIRSVS</sequence>
<dbReference type="Gene3D" id="3.90.1140.10">
    <property type="entry name" value="Cyclic phosphodiesterase"/>
    <property type="match status" value="1"/>
</dbReference>
<dbReference type="Pfam" id="PF13563">
    <property type="entry name" value="2_5_RNA_ligase2"/>
    <property type="match status" value="1"/>
</dbReference>
<dbReference type="GO" id="GO:0016874">
    <property type="term" value="F:ligase activity"/>
    <property type="evidence" value="ECO:0007669"/>
    <property type="project" value="UniProtKB-KW"/>
</dbReference>
<gene>
    <name evidence="1" type="ORF">KC717_05625</name>
</gene>
<evidence type="ECO:0000313" key="1">
    <source>
        <dbReference type="EMBL" id="MCA9386100.1"/>
    </source>
</evidence>
<comment type="caution">
    <text evidence="1">The sequence shown here is derived from an EMBL/GenBank/DDBJ whole genome shotgun (WGS) entry which is preliminary data.</text>
</comment>
<dbReference type="AlphaFoldDB" id="A0A955L9M0"/>